<dbReference type="SUPFAM" id="SSF50978">
    <property type="entry name" value="WD40 repeat-like"/>
    <property type="match status" value="1"/>
</dbReference>
<dbReference type="InterPro" id="IPR015943">
    <property type="entry name" value="WD40/YVTN_repeat-like_dom_sf"/>
</dbReference>
<dbReference type="Proteomes" id="UP000023152">
    <property type="component" value="Unassembled WGS sequence"/>
</dbReference>
<dbReference type="Gene3D" id="2.130.10.10">
    <property type="entry name" value="YVTN repeat-like/Quinoprotein amine dehydrogenase"/>
    <property type="match status" value="1"/>
</dbReference>
<evidence type="ECO:0000256" key="2">
    <source>
        <dbReference type="ARBA" id="ARBA00022574"/>
    </source>
</evidence>
<evidence type="ECO:0000256" key="4">
    <source>
        <dbReference type="ARBA" id="ARBA00026184"/>
    </source>
</evidence>
<evidence type="ECO:0000313" key="7">
    <source>
        <dbReference type="Proteomes" id="UP000023152"/>
    </source>
</evidence>
<dbReference type="Pfam" id="PF00400">
    <property type="entry name" value="WD40"/>
    <property type="match status" value="1"/>
</dbReference>
<evidence type="ECO:0000256" key="5">
    <source>
        <dbReference type="PROSITE-ProRule" id="PRU00221"/>
    </source>
</evidence>
<dbReference type="PROSITE" id="PS00678">
    <property type="entry name" value="WD_REPEATS_1"/>
    <property type="match status" value="1"/>
</dbReference>
<evidence type="ECO:0000313" key="6">
    <source>
        <dbReference type="EMBL" id="ETN99199.1"/>
    </source>
</evidence>
<dbReference type="GO" id="GO:0016607">
    <property type="term" value="C:nuclear speck"/>
    <property type="evidence" value="ECO:0007669"/>
    <property type="project" value="UniProtKB-SubCell"/>
</dbReference>
<dbReference type="GO" id="GO:0000398">
    <property type="term" value="P:mRNA splicing, via spliceosome"/>
    <property type="evidence" value="ECO:0007669"/>
    <property type="project" value="InterPro"/>
</dbReference>
<organism evidence="6 7">
    <name type="scientific">Reticulomyxa filosa</name>
    <dbReference type="NCBI Taxonomy" id="46433"/>
    <lineage>
        <taxon>Eukaryota</taxon>
        <taxon>Sar</taxon>
        <taxon>Rhizaria</taxon>
        <taxon>Retaria</taxon>
        <taxon>Foraminifera</taxon>
        <taxon>Monothalamids</taxon>
        <taxon>Reticulomyxidae</taxon>
        <taxon>Reticulomyxa</taxon>
    </lineage>
</organism>
<accession>X6LEM2</accession>
<evidence type="ECO:0000256" key="1">
    <source>
        <dbReference type="ARBA" id="ARBA00004324"/>
    </source>
</evidence>
<dbReference type="PANTHER" id="PTHR22848">
    <property type="entry name" value="WD40 REPEAT PROTEIN"/>
    <property type="match status" value="1"/>
</dbReference>
<dbReference type="InterPro" id="IPR001680">
    <property type="entry name" value="WD40_rpt"/>
</dbReference>
<feature type="non-terminal residue" evidence="6">
    <location>
        <position position="189"/>
    </location>
</feature>
<feature type="repeat" description="WD" evidence="5">
    <location>
        <begin position="128"/>
        <end position="169"/>
    </location>
</feature>
<dbReference type="InterPro" id="IPR045184">
    <property type="entry name" value="SMU1"/>
</dbReference>
<keyword evidence="2 5" id="KW-0853">WD repeat</keyword>
<reference evidence="6 7" key="1">
    <citation type="journal article" date="2013" name="Curr. Biol.">
        <title>The Genome of the Foraminiferan Reticulomyxa filosa.</title>
        <authorList>
            <person name="Glockner G."/>
            <person name="Hulsmann N."/>
            <person name="Schleicher M."/>
            <person name="Noegel A.A."/>
            <person name="Eichinger L."/>
            <person name="Gallinger C."/>
            <person name="Pawlowski J."/>
            <person name="Sierra R."/>
            <person name="Euteneuer U."/>
            <person name="Pillet L."/>
            <person name="Moustafa A."/>
            <person name="Platzer M."/>
            <person name="Groth M."/>
            <person name="Szafranski K."/>
            <person name="Schliwa M."/>
        </authorList>
    </citation>
    <scope>NUCLEOTIDE SEQUENCE [LARGE SCALE GENOMIC DNA]</scope>
</reference>
<protein>
    <recommendedName>
        <fullName evidence="4">WD40 repeat-containing protein SMU1</fullName>
    </recommendedName>
</protein>
<dbReference type="EMBL" id="ASPP01044638">
    <property type="protein sequence ID" value="ETN99199.1"/>
    <property type="molecule type" value="Genomic_DNA"/>
</dbReference>
<dbReference type="InterPro" id="IPR036322">
    <property type="entry name" value="WD40_repeat_dom_sf"/>
</dbReference>
<dbReference type="OrthoDB" id="10257301at2759"/>
<keyword evidence="3" id="KW-0677">Repeat</keyword>
<comment type="subcellular location">
    <subcellularLocation>
        <location evidence="1">Nucleus speckle</location>
    </subcellularLocation>
</comment>
<comment type="caution">
    <text evidence="6">The sequence shown here is derived from an EMBL/GenBank/DDBJ whole genome shotgun (WGS) entry which is preliminary data.</text>
</comment>
<keyword evidence="7" id="KW-1185">Reference proteome</keyword>
<proteinExistence type="predicted"/>
<name>X6LEM2_RETFI</name>
<dbReference type="PROSITE" id="PS50082">
    <property type="entry name" value="WD_REPEATS_2"/>
    <property type="match status" value="1"/>
</dbReference>
<sequence length="189" mass="22224">MYNTGMRKLLAFSLYFKQKAGHVTDILFYKHYCYSFALPLVRQSERIDIFIINIFINHFLIQSELRSSLLIKNLVFYFVKKQINHSILNYIFKLLIQYFIKNDEYLSNYNKFKTVFEKLKYFKPLKVLQAHSDYVQSVHFSFDGANIVSSSFDKTIKIWDVKSGNIIKELKGDFGCACDAKFSPDGNTI</sequence>
<gene>
    <name evidence="6" type="ORF">RFI_38283</name>
</gene>
<evidence type="ECO:0000256" key="3">
    <source>
        <dbReference type="ARBA" id="ARBA00022737"/>
    </source>
</evidence>
<dbReference type="AlphaFoldDB" id="X6LEM2"/>
<dbReference type="InterPro" id="IPR019775">
    <property type="entry name" value="WD40_repeat_CS"/>
</dbReference>
<dbReference type="SMART" id="SM00320">
    <property type="entry name" value="WD40"/>
    <property type="match status" value="1"/>
</dbReference>
<dbReference type="PROSITE" id="PS50294">
    <property type="entry name" value="WD_REPEATS_REGION"/>
    <property type="match status" value="1"/>
</dbReference>